<evidence type="ECO:0000313" key="6">
    <source>
        <dbReference type="Proteomes" id="UP000243406"/>
    </source>
</evidence>
<organism evidence="5 6">
    <name type="scientific">Acetoanaerobium noterae</name>
    <dbReference type="NCBI Taxonomy" id="745369"/>
    <lineage>
        <taxon>Bacteria</taxon>
        <taxon>Bacillati</taxon>
        <taxon>Bacillota</taxon>
        <taxon>Clostridia</taxon>
        <taxon>Peptostreptococcales</taxon>
        <taxon>Filifactoraceae</taxon>
        <taxon>Acetoanaerobium</taxon>
    </lineage>
</organism>
<dbReference type="PIRSF" id="PIRSF019345">
    <property type="entry name" value="ScpB"/>
    <property type="match status" value="1"/>
</dbReference>
<dbReference type="InterPro" id="IPR036390">
    <property type="entry name" value="WH_DNA-bd_sf"/>
</dbReference>
<protein>
    <submittedName>
        <fullName evidence="5">Segregation and condensation protein B</fullName>
    </submittedName>
</protein>
<gene>
    <name evidence="5" type="ORF">SAMN02745120_0255</name>
</gene>
<dbReference type="Proteomes" id="UP000243406">
    <property type="component" value="Unassembled WGS sequence"/>
</dbReference>
<accession>A0A1T4ZQS8</accession>
<name>A0A1T4ZQS8_9FIRM</name>
<dbReference type="GO" id="GO:0051304">
    <property type="term" value="P:chromosome separation"/>
    <property type="evidence" value="ECO:0007669"/>
    <property type="project" value="InterPro"/>
</dbReference>
<keyword evidence="3" id="KW-0159">Chromosome partition</keyword>
<sequence length="196" mass="22449">MDKQFNVESDGQIYLNHPKSDKINKIISVCESLMFAYGDLISFKDIQAIFKSKSIDVSLKEIRYSLELLKERYKESDSGLELVIIDEKMQLATKSDNYDYISLYLHPIKKKSLTQASLETLSIIAYKQPITKPEIESIRGVKCDKAIATLLEANLIEEAGRLDKIGKPIIYKTTEMFLKQFSIESLKDLPVLKEDM</sequence>
<proteinExistence type="predicted"/>
<evidence type="ECO:0000256" key="3">
    <source>
        <dbReference type="ARBA" id="ARBA00022829"/>
    </source>
</evidence>
<keyword evidence="1" id="KW-0963">Cytoplasm</keyword>
<dbReference type="InterPro" id="IPR036388">
    <property type="entry name" value="WH-like_DNA-bd_sf"/>
</dbReference>
<dbReference type="Pfam" id="PF04079">
    <property type="entry name" value="SMC_ScpB"/>
    <property type="match status" value="1"/>
</dbReference>
<evidence type="ECO:0000256" key="1">
    <source>
        <dbReference type="ARBA" id="ARBA00022490"/>
    </source>
</evidence>
<keyword evidence="4" id="KW-0131">Cell cycle</keyword>
<reference evidence="6" key="1">
    <citation type="submission" date="2017-02" db="EMBL/GenBank/DDBJ databases">
        <authorList>
            <person name="Varghese N."/>
            <person name="Submissions S."/>
        </authorList>
    </citation>
    <scope>NUCLEOTIDE SEQUENCE [LARGE SCALE GENOMIC DNA]</scope>
    <source>
        <strain evidence="6">ATCC 35199</strain>
    </source>
</reference>
<dbReference type="RefSeq" id="WP_013361692.1">
    <property type="nucleotide sequence ID" value="NZ_FUYN01000001.1"/>
</dbReference>
<dbReference type="GO" id="GO:0051301">
    <property type="term" value="P:cell division"/>
    <property type="evidence" value="ECO:0007669"/>
    <property type="project" value="UniProtKB-KW"/>
</dbReference>
<dbReference type="InterPro" id="IPR005234">
    <property type="entry name" value="ScpB_csome_segregation"/>
</dbReference>
<dbReference type="NCBIfam" id="TIGR00281">
    <property type="entry name" value="SMC-Scp complex subunit ScpB"/>
    <property type="match status" value="1"/>
</dbReference>
<evidence type="ECO:0000256" key="4">
    <source>
        <dbReference type="ARBA" id="ARBA00023306"/>
    </source>
</evidence>
<dbReference type="EMBL" id="FUYN01000001">
    <property type="protein sequence ID" value="SKB25141.1"/>
    <property type="molecule type" value="Genomic_DNA"/>
</dbReference>
<dbReference type="AlphaFoldDB" id="A0A1T4ZQS8"/>
<keyword evidence="6" id="KW-1185">Reference proteome</keyword>
<dbReference type="PANTHER" id="PTHR34298:SF2">
    <property type="entry name" value="SEGREGATION AND CONDENSATION PROTEIN B"/>
    <property type="match status" value="1"/>
</dbReference>
<evidence type="ECO:0000256" key="2">
    <source>
        <dbReference type="ARBA" id="ARBA00022618"/>
    </source>
</evidence>
<dbReference type="PANTHER" id="PTHR34298">
    <property type="entry name" value="SEGREGATION AND CONDENSATION PROTEIN B"/>
    <property type="match status" value="1"/>
</dbReference>
<keyword evidence="2" id="KW-0132">Cell division</keyword>
<evidence type="ECO:0000313" key="5">
    <source>
        <dbReference type="EMBL" id="SKB25141.1"/>
    </source>
</evidence>
<dbReference type="Gene3D" id="1.10.10.10">
    <property type="entry name" value="Winged helix-like DNA-binding domain superfamily/Winged helix DNA-binding domain"/>
    <property type="match status" value="2"/>
</dbReference>
<dbReference type="SUPFAM" id="SSF46785">
    <property type="entry name" value="Winged helix' DNA-binding domain"/>
    <property type="match status" value="2"/>
</dbReference>